<feature type="region of interest" description="Disordered" evidence="1">
    <location>
        <begin position="103"/>
        <end position="126"/>
    </location>
</feature>
<feature type="transmembrane region" description="Helical" evidence="2">
    <location>
        <begin position="7"/>
        <end position="28"/>
    </location>
</feature>
<dbReference type="KEGG" id="tio:INP52_02420"/>
<dbReference type="AlphaFoldDB" id="A0A7S7RUY8"/>
<name>A0A7S7RUY8_9ACTN</name>
<gene>
    <name evidence="3" type="ORF">INP52_02420</name>
</gene>
<keyword evidence="4" id="KW-1185">Reference proteome</keyword>
<evidence type="ECO:0000256" key="2">
    <source>
        <dbReference type="SAM" id="Phobius"/>
    </source>
</evidence>
<evidence type="ECO:0000313" key="3">
    <source>
        <dbReference type="EMBL" id="QOY61080.1"/>
    </source>
</evidence>
<keyword evidence="2" id="KW-1133">Transmembrane helix</keyword>
<keyword evidence="2" id="KW-0472">Membrane</keyword>
<protein>
    <submittedName>
        <fullName evidence="3">Uncharacterized protein</fullName>
    </submittedName>
</protein>
<reference evidence="3 4" key="1">
    <citation type="submission" date="2020-10" db="EMBL/GenBank/DDBJ databases">
        <title>Olsenella immobilis sp.nov., isolated from the mud in a fermentation cellar used for the production of Chinese strong-flavoured liquor.</title>
        <authorList>
            <person name="Lu L."/>
        </authorList>
    </citation>
    <scope>NUCLEOTIDE SEQUENCE [LARGE SCALE GENOMIC DNA]</scope>
    <source>
        <strain evidence="3 4">LZLJ-2</strain>
    </source>
</reference>
<dbReference type="Proteomes" id="UP000593735">
    <property type="component" value="Chromosome"/>
</dbReference>
<feature type="transmembrane region" description="Helical" evidence="2">
    <location>
        <begin position="40"/>
        <end position="60"/>
    </location>
</feature>
<proteinExistence type="predicted"/>
<organism evidence="3 4">
    <name type="scientific">Thermophilibacter immobilis</name>
    <dbReference type="NCBI Taxonomy" id="2779519"/>
    <lineage>
        <taxon>Bacteria</taxon>
        <taxon>Bacillati</taxon>
        <taxon>Actinomycetota</taxon>
        <taxon>Coriobacteriia</taxon>
        <taxon>Coriobacteriales</taxon>
        <taxon>Atopobiaceae</taxon>
        <taxon>Thermophilibacter</taxon>
    </lineage>
</organism>
<evidence type="ECO:0000313" key="4">
    <source>
        <dbReference type="Proteomes" id="UP000593735"/>
    </source>
</evidence>
<sequence>MDVEKRRILVFVVVTYALTWSFEIGVLWPALQGGGAAGSLLALVPMLLPALGVVIARLVTHEGFGHALLRPVRFRQTWHLWALGAFGTAARLVRMQRAGKEPLLTASNDDKSQQASTPVPPGGARR</sequence>
<evidence type="ECO:0000256" key="1">
    <source>
        <dbReference type="SAM" id="MobiDB-lite"/>
    </source>
</evidence>
<dbReference type="RefSeq" id="WP_194372107.1">
    <property type="nucleotide sequence ID" value="NZ_CP063767.1"/>
</dbReference>
<keyword evidence="2" id="KW-0812">Transmembrane</keyword>
<accession>A0A7S7RUY8</accession>
<dbReference type="EMBL" id="CP063767">
    <property type="protein sequence ID" value="QOY61080.1"/>
    <property type="molecule type" value="Genomic_DNA"/>
</dbReference>